<sequence>MFQSLFYKKSKFYMRLHYLQEEEVVVEAEESSTPFPNPLPAFPSPTPYQHSLPQPPTSIPFPNRLPPFPCQPPTTIPLPTPYHHSPPLHTLAHDSVHLTQVNVVLVVVVRSMGLFQALESGPVTINTGSNYKAGLVWALQ</sequence>
<organism evidence="2 3">
    <name type="scientific">Petrolisthes cinctipes</name>
    <name type="common">Flat porcelain crab</name>
    <dbReference type="NCBI Taxonomy" id="88211"/>
    <lineage>
        <taxon>Eukaryota</taxon>
        <taxon>Metazoa</taxon>
        <taxon>Ecdysozoa</taxon>
        <taxon>Arthropoda</taxon>
        <taxon>Crustacea</taxon>
        <taxon>Multicrustacea</taxon>
        <taxon>Malacostraca</taxon>
        <taxon>Eumalacostraca</taxon>
        <taxon>Eucarida</taxon>
        <taxon>Decapoda</taxon>
        <taxon>Pleocyemata</taxon>
        <taxon>Anomura</taxon>
        <taxon>Galatheoidea</taxon>
        <taxon>Porcellanidae</taxon>
        <taxon>Petrolisthes</taxon>
    </lineage>
</organism>
<accession>A0AAE1EM57</accession>
<comment type="caution">
    <text evidence="2">The sequence shown here is derived from an EMBL/GenBank/DDBJ whole genome shotgun (WGS) entry which is preliminary data.</text>
</comment>
<proteinExistence type="predicted"/>
<feature type="compositionally biased region" description="Pro residues" evidence="1">
    <location>
        <begin position="36"/>
        <end position="46"/>
    </location>
</feature>
<dbReference type="Proteomes" id="UP001286313">
    <property type="component" value="Unassembled WGS sequence"/>
</dbReference>
<evidence type="ECO:0000313" key="3">
    <source>
        <dbReference type="Proteomes" id="UP001286313"/>
    </source>
</evidence>
<protein>
    <submittedName>
        <fullName evidence="2">Uncharacterized protein</fullName>
    </submittedName>
</protein>
<keyword evidence="3" id="KW-1185">Reference proteome</keyword>
<gene>
    <name evidence="2" type="ORF">Pcinc_036260</name>
</gene>
<dbReference type="AlphaFoldDB" id="A0AAE1EM57"/>
<feature type="region of interest" description="Disordered" evidence="1">
    <location>
        <begin position="36"/>
        <end position="55"/>
    </location>
</feature>
<name>A0AAE1EM57_PETCI</name>
<dbReference type="EMBL" id="JAWQEG010005593">
    <property type="protein sequence ID" value="KAK3857487.1"/>
    <property type="molecule type" value="Genomic_DNA"/>
</dbReference>
<evidence type="ECO:0000313" key="2">
    <source>
        <dbReference type="EMBL" id="KAK3857487.1"/>
    </source>
</evidence>
<reference evidence="2" key="1">
    <citation type="submission" date="2023-10" db="EMBL/GenBank/DDBJ databases">
        <title>Genome assemblies of two species of porcelain crab, Petrolisthes cinctipes and Petrolisthes manimaculis (Anomura: Porcellanidae).</title>
        <authorList>
            <person name="Angst P."/>
        </authorList>
    </citation>
    <scope>NUCLEOTIDE SEQUENCE</scope>
    <source>
        <strain evidence="2">PB745_01</strain>
        <tissue evidence="2">Gill</tissue>
    </source>
</reference>
<evidence type="ECO:0000256" key="1">
    <source>
        <dbReference type="SAM" id="MobiDB-lite"/>
    </source>
</evidence>